<evidence type="ECO:0000313" key="1">
    <source>
        <dbReference type="EMBL" id="KAA9110172.1"/>
    </source>
</evidence>
<protein>
    <recommendedName>
        <fullName evidence="3">DUF3562 domain-containing protein</fullName>
    </recommendedName>
</protein>
<keyword evidence="2" id="KW-1185">Reference proteome</keyword>
<dbReference type="Gene3D" id="1.10.8.1060">
    <property type="entry name" value="Corynebacterium glutamicum thioredoxin-dependent arsenate reductase, N-terminal domain"/>
    <property type="match status" value="1"/>
</dbReference>
<dbReference type="RefSeq" id="WP_150446976.1">
    <property type="nucleotide sequence ID" value="NZ_VYSA01000001.1"/>
</dbReference>
<dbReference type="Proteomes" id="UP000325827">
    <property type="component" value="Unassembled WGS sequence"/>
</dbReference>
<dbReference type="OrthoDB" id="4277148at2"/>
<reference evidence="2" key="1">
    <citation type="submission" date="2019-09" db="EMBL/GenBank/DDBJ databases">
        <title>Mumia zhuanghuii sp. nov. isolated from the intestinal contents of plateau pika (Ochotona curzoniae) in the Qinghai-Tibet plateau of China.</title>
        <authorList>
            <person name="Tian Z."/>
        </authorList>
    </citation>
    <scope>NUCLEOTIDE SEQUENCE [LARGE SCALE GENOMIC DNA]</scope>
    <source>
        <strain evidence="2">JCM 30598</strain>
    </source>
</reference>
<dbReference type="EMBL" id="VYSA01000001">
    <property type="protein sequence ID" value="KAA9110172.1"/>
    <property type="molecule type" value="Genomic_DNA"/>
</dbReference>
<evidence type="ECO:0008006" key="3">
    <source>
        <dbReference type="Google" id="ProtNLM"/>
    </source>
</evidence>
<accession>A0A5J5J2R1</accession>
<evidence type="ECO:0000313" key="2">
    <source>
        <dbReference type="Proteomes" id="UP000325827"/>
    </source>
</evidence>
<proteinExistence type="predicted"/>
<sequence>MSEDKVADEAKAIVEITERLRERFPDASPQSVADAVEAARASFSESKVRDFIPVLIERDAKQRLKAARSQ</sequence>
<gene>
    <name evidence="1" type="ORF">F6B43_00225</name>
</gene>
<name>A0A5J5J2R1_9MICO</name>
<comment type="caution">
    <text evidence="1">The sequence shown here is derived from an EMBL/GenBank/DDBJ whole genome shotgun (WGS) entry which is preliminary data.</text>
</comment>
<dbReference type="NCBIfam" id="NF046112">
    <property type="entry name" value="MSMEG_6209_Nter"/>
    <property type="match status" value="1"/>
</dbReference>
<organism evidence="1 2">
    <name type="scientific">Microbacterium rhizomatis</name>
    <dbReference type="NCBI Taxonomy" id="1631477"/>
    <lineage>
        <taxon>Bacteria</taxon>
        <taxon>Bacillati</taxon>
        <taxon>Actinomycetota</taxon>
        <taxon>Actinomycetes</taxon>
        <taxon>Micrococcales</taxon>
        <taxon>Microbacteriaceae</taxon>
        <taxon>Microbacterium</taxon>
    </lineage>
</organism>
<dbReference type="AlphaFoldDB" id="A0A5J5J2R1"/>